<evidence type="ECO:0000313" key="4">
    <source>
        <dbReference type="Proteomes" id="UP000266188"/>
    </source>
</evidence>
<dbReference type="InterPro" id="IPR007219">
    <property type="entry name" value="XnlR_reg_dom"/>
</dbReference>
<organism evidence="3 4">
    <name type="scientific">Aspergillus sclerotialis</name>
    <dbReference type="NCBI Taxonomy" id="2070753"/>
    <lineage>
        <taxon>Eukaryota</taxon>
        <taxon>Fungi</taxon>
        <taxon>Dikarya</taxon>
        <taxon>Ascomycota</taxon>
        <taxon>Pezizomycotina</taxon>
        <taxon>Eurotiomycetes</taxon>
        <taxon>Eurotiomycetidae</taxon>
        <taxon>Eurotiales</taxon>
        <taxon>Aspergillaceae</taxon>
        <taxon>Aspergillus</taxon>
        <taxon>Aspergillus subgen. Polypaecilum</taxon>
    </lineage>
</organism>
<accession>A0A3A2ZMZ9</accession>
<dbReference type="CDD" id="cd12148">
    <property type="entry name" value="fungal_TF_MHR"/>
    <property type="match status" value="1"/>
</dbReference>
<gene>
    <name evidence="3" type="ORF">PHISCL_03053</name>
</gene>
<evidence type="ECO:0000313" key="3">
    <source>
        <dbReference type="EMBL" id="RJE24629.1"/>
    </source>
</evidence>
<dbReference type="SMART" id="SM00906">
    <property type="entry name" value="Fungal_trans"/>
    <property type="match status" value="1"/>
</dbReference>
<name>A0A3A2ZMZ9_9EURO</name>
<sequence length="383" mass="43541">MPCMPCQSFGLACTYNRPVKRRGVRLLLCFKLVYDLTKSNQPPPRSQANAGGSVTQLPRPYTLAAQRASADWEYREIADHQAVLDLAELYYRVVHPILLYFHWPTFSADLHSKRYTQDRSFFATTMAVCATASARLRAGAPLPPSSPTFDRIVIPSSEVFYSACLDSLPILTAGHADFNFMRTEALLGMLCLQYDGLDGCHTHLHRYLAMCSEIGFSNERNWPSNLTEIEVQERRRLFWQQYHFDVYLAVTFGSPVRQRGAQCNVLYPAEVYDDEDITPFGLLPRTGSAVSFIRGWNFVTDLYRILEHVSERMQTRQIHGEDPNCHVSHIVADHNVSTKDRLHKDAILATMQRLFEGLPADLKHARPMSGAVCQDRYGFQGLD</sequence>
<reference evidence="4" key="1">
    <citation type="submission" date="2017-02" db="EMBL/GenBank/DDBJ databases">
        <authorList>
            <person name="Tafer H."/>
            <person name="Lopandic K."/>
        </authorList>
    </citation>
    <scope>NUCLEOTIDE SEQUENCE [LARGE SCALE GENOMIC DNA]</scope>
    <source>
        <strain evidence="4">CBS 366.77</strain>
    </source>
</reference>
<dbReference type="AlphaFoldDB" id="A0A3A2ZMZ9"/>
<dbReference type="GO" id="GO:0008270">
    <property type="term" value="F:zinc ion binding"/>
    <property type="evidence" value="ECO:0007669"/>
    <property type="project" value="InterPro"/>
</dbReference>
<keyword evidence="1" id="KW-0539">Nucleus</keyword>
<dbReference type="PANTHER" id="PTHR46910:SF18">
    <property type="entry name" value="ZN(II)2CYS6 TRANSCRIPTION FACTOR (EUROFUNG)"/>
    <property type="match status" value="1"/>
</dbReference>
<dbReference type="EMBL" id="MVGC01000074">
    <property type="protein sequence ID" value="RJE24629.1"/>
    <property type="molecule type" value="Genomic_DNA"/>
</dbReference>
<protein>
    <recommendedName>
        <fullName evidence="2">Xylanolytic transcriptional activator regulatory domain-containing protein</fullName>
    </recommendedName>
</protein>
<dbReference type="OrthoDB" id="4508267at2759"/>
<feature type="domain" description="Xylanolytic transcriptional activator regulatory" evidence="2">
    <location>
        <begin position="200"/>
        <end position="274"/>
    </location>
</feature>
<evidence type="ECO:0000256" key="1">
    <source>
        <dbReference type="ARBA" id="ARBA00023242"/>
    </source>
</evidence>
<dbReference type="GO" id="GO:0003700">
    <property type="term" value="F:DNA-binding transcription factor activity"/>
    <property type="evidence" value="ECO:0007669"/>
    <property type="project" value="InterPro"/>
</dbReference>
<dbReference type="PANTHER" id="PTHR46910">
    <property type="entry name" value="TRANSCRIPTION FACTOR PDR1"/>
    <property type="match status" value="1"/>
</dbReference>
<dbReference type="GO" id="GO:0006351">
    <property type="term" value="P:DNA-templated transcription"/>
    <property type="evidence" value="ECO:0007669"/>
    <property type="project" value="InterPro"/>
</dbReference>
<dbReference type="Proteomes" id="UP000266188">
    <property type="component" value="Unassembled WGS sequence"/>
</dbReference>
<keyword evidence="4" id="KW-1185">Reference proteome</keyword>
<comment type="caution">
    <text evidence="3">The sequence shown here is derived from an EMBL/GenBank/DDBJ whole genome shotgun (WGS) entry which is preliminary data.</text>
</comment>
<dbReference type="GO" id="GO:0003677">
    <property type="term" value="F:DNA binding"/>
    <property type="evidence" value="ECO:0007669"/>
    <property type="project" value="InterPro"/>
</dbReference>
<evidence type="ECO:0000259" key="2">
    <source>
        <dbReference type="SMART" id="SM00906"/>
    </source>
</evidence>
<dbReference type="InterPro" id="IPR050987">
    <property type="entry name" value="AtrR-like"/>
</dbReference>
<proteinExistence type="predicted"/>
<dbReference type="Pfam" id="PF04082">
    <property type="entry name" value="Fungal_trans"/>
    <property type="match status" value="1"/>
</dbReference>